<evidence type="ECO:0000256" key="1">
    <source>
        <dbReference type="SAM" id="Phobius"/>
    </source>
</evidence>
<organism evidence="3 4">
    <name type="scientific">Pseudoduganella buxea</name>
    <dbReference type="NCBI Taxonomy" id="1949069"/>
    <lineage>
        <taxon>Bacteria</taxon>
        <taxon>Pseudomonadati</taxon>
        <taxon>Pseudomonadota</taxon>
        <taxon>Betaproteobacteria</taxon>
        <taxon>Burkholderiales</taxon>
        <taxon>Oxalobacteraceae</taxon>
        <taxon>Telluria group</taxon>
        <taxon>Pseudoduganella</taxon>
    </lineage>
</organism>
<feature type="transmembrane region" description="Helical" evidence="1">
    <location>
        <begin position="233"/>
        <end position="253"/>
    </location>
</feature>
<dbReference type="EMBL" id="WNKZ01000086">
    <property type="protein sequence ID" value="MTV55473.1"/>
    <property type="molecule type" value="Genomic_DNA"/>
</dbReference>
<feature type="transmembrane region" description="Helical" evidence="1">
    <location>
        <begin position="203"/>
        <end position="221"/>
    </location>
</feature>
<comment type="caution">
    <text evidence="3">The sequence shown here is derived from an EMBL/GenBank/DDBJ whole genome shotgun (WGS) entry which is preliminary data.</text>
</comment>
<feature type="transmembrane region" description="Helical" evidence="1">
    <location>
        <begin position="466"/>
        <end position="485"/>
    </location>
</feature>
<keyword evidence="5" id="KW-1185">Reference proteome</keyword>
<proteinExistence type="predicted"/>
<dbReference type="Proteomes" id="UP000622638">
    <property type="component" value="Unassembled WGS sequence"/>
</dbReference>
<keyword evidence="1" id="KW-1133">Transmembrane helix</keyword>
<keyword evidence="1" id="KW-0812">Transmembrane</keyword>
<dbReference type="PANTHER" id="PTHR43471">
    <property type="entry name" value="ABC TRANSPORTER PERMEASE"/>
    <property type="match status" value="1"/>
</dbReference>
<dbReference type="InterPro" id="IPR021913">
    <property type="entry name" value="DUF3526"/>
</dbReference>
<evidence type="ECO:0000313" key="2">
    <source>
        <dbReference type="EMBL" id="GGC17608.1"/>
    </source>
</evidence>
<feature type="transmembrane region" description="Helical" evidence="1">
    <location>
        <begin position="260"/>
        <end position="279"/>
    </location>
</feature>
<evidence type="ECO:0000313" key="5">
    <source>
        <dbReference type="Proteomes" id="UP000622638"/>
    </source>
</evidence>
<evidence type="ECO:0000313" key="4">
    <source>
        <dbReference type="Proteomes" id="UP000430634"/>
    </source>
</evidence>
<dbReference type="OrthoDB" id="184009at2"/>
<dbReference type="Pfam" id="PF12679">
    <property type="entry name" value="ABC2_membrane_2"/>
    <property type="match status" value="1"/>
</dbReference>
<dbReference type="Proteomes" id="UP000430634">
    <property type="component" value="Unassembled WGS sequence"/>
</dbReference>
<sequence length="493" mass="54395">MSGVATLHQGQAGHRARPGFLHAAWTVCREEWRALRRSAVAVTAAALLLALTVAATLVSYEQMRVVNAERAHLQQESDTQWNAQPDRHPHRVVHYGHYIFRPLSPLAFFDFGVDPYTGHTLYLEGHRQNSANFSDAGQSSVLLRFGQLTPAFVVQTLTPLVIAFLAFGSVARERERGQLRLLLSQGLPGGALLAGKLASHGTVALLLAAPALAALALIGAYDASVRAHAAWMATGYAAYVLVWAFAAVLVSAATPRARDALLALVGCWIVTVILLPRVMPDVAAFHVPRPTRIETDVTIHKELAAYGDSHNPDDPHYAEFRRKVLAKYGVERIEDLPVNYKGLVIEEGERLTSELFVRHMHAEFARQEAQAGIVGLAQMASPVLALRRLSNALAGTDRASHERFLLEGEAYRYRMIQALNRLHATQVSYANDKQTRISASFWRELPRFEHVPLSLSTIAERHVRPALAVFAAWVALLVGAAWWLARRLEKSAR</sequence>
<dbReference type="GO" id="GO:0005886">
    <property type="term" value="C:plasma membrane"/>
    <property type="evidence" value="ECO:0007669"/>
    <property type="project" value="UniProtKB-SubCell"/>
</dbReference>
<feature type="transmembrane region" description="Helical" evidence="1">
    <location>
        <begin position="152"/>
        <end position="171"/>
    </location>
</feature>
<dbReference type="PANTHER" id="PTHR43471:SF1">
    <property type="entry name" value="ABC TRANSPORTER PERMEASE PROTEIN NOSY-RELATED"/>
    <property type="match status" value="1"/>
</dbReference>
<reference evidence="2" key="4">
    <citation type="submission" date="2024-05" db="EMBL/GenBank/DDBJ databases">
        <authorList>
            <person name="Sun Q."/>
            <person name="Zhou Y."/>
        </authorList>
    </citation>
    <scope>NUCLEOTIDE SEQUENCE</scope>
    <source>
        <strain evidence="2">CGMCC 1.15931</strain>
    </source>
</reference>
<name>A0A6I3T1S6_9BURK</name>
<dbReference type="GO" id="GO:0140359">
    <property type="term" value="F:ABC-type transporter activity"/>
    <property type="evidence" value="ECO:0007669"/>
    <property type="project" value="InterPro"/>
</dbReference>
<reference evidence="2" key="1">
    <citation type="journal article" date="2014" name="Int. J. Syst. Evol. Microbiol.">
        <title>Complete genome of a new Firmicutes species belonging to the dominant human colonic microbiota ('Ruminococcus bicirculans') reveals two chromosomes and a selective capacity to utilize plant glucans.</title>
        <authorList>
            <consortium name="NISC Comparative Sequencing Program"/>
            <person name="Wegmann U."/>
            <person name="Louis P."/>
            <person name="Goesmann A."/>
            <person name="Henrissat B."/>
            <person name="Duncan S.H."/>
            <person name="Flint H.J."/>
        </authorList>
    </citation>
    <scope>NUCLEOTIDE SEQUENCE</scope>
    <source>
        <strain evidence="2">CGMCC 1.15931</strain>
    </source>
</reference>
<keyword evidence="1" id="KW-0472">Membrane</keyword>
<dbReference type="Pfam" id="PF12040">
    <property type="entry name" value="DUF3526"/>
    <property type="match status" value="1"/>
</dbReference>
<reference evidence="3 4" key="3">
    <citation type="submission" date="2019-11" db="EMBL/GenBank/DDBJ databases">
        <title>Type strains purchased from KCTC, JCM and DSMZ.</title>
        <authorList>
            <person name="Lu H."/>
        </authorList>
    </citation>
    <scope>NUCLEOTIDE SEQUENCE [LARGE SCALE GENOMIC DNA]</scope>
    <source>
        <strain evidence="3 4">KCTC 52429</strain>
    </source>
</reference>
<dbReference type="RefSeq" id="WP_155472740.1">
    <property type="nucleotide sequence ID" value="NZ_BMKG01000023.1"/>
</dbReference>
<dbReference type="EMBL" id="BMKG01000023">
    <property type="protein sequence ID" value="GGC17608.1"/>
    <property type="molecule type" value="Genomic_DNA"/>
</dbReference>
<reference evidence="5" key="2">
    <citation type="journal article" date="2019" name="Int. J. Syst. Evol. Microbiol.">
        <title>The Global Catalogue of Microorganisms (GCM) 10K type strain sequencing project: providing services to taxonomists for standard genome sequencing and annotation.</title>
        <authorList>
            <consortium name="The Broad Institute Genomics Platform"/>
            <consortium name="The Broad Institute Genome Sequencing Center for Infectious Disease"/>
            <person name="Wu L."/>
            <person name="Ma J."/>
        </authorList>
    </citation>
    <scope>NUCLEOTIDE SEQUENCE [LARGE SCALE GENOMIC DNA]</scope>
    <source>
        <strain evidence="5">CGMCC 1.15931</strain>
    </source>
</reference>
<dbReference type="AlphaFoldDB" id="A0A6I3T1S6"/>
<feature type="transmembrane region" description="Helical" evidence="1">
    <location>
        <begin position="39"/>
        <end position="60"/>
    </location>
</feature>
<accession>A0A6I3T1S6</accession>
<protein>
    <submittedName>
        <fullName evidence="2">ABC transporter permease</fullName>
    </submittedName>
    <submittedName>
        <fullName evidence="3">DUF3526 domain-containing protein</fullName>
    </submittedName>
</protein>
<evidence type="ECO:0000313" key="3">
    <source>
        <dbReference type="EMBL" id="MTV55473.1"/>
    </source>
</evidence>
<gene>
    <name evidence="2" type="ORF">GCM10011572_43670</name>
    <name evidence="3" type="ORF">GM672_22365</name>
</gene>